<dbReference type="STRING" id="660470.Theba_1639"/>
<evidence type="ECO:0000256" key="6">
    <source>
        <dbReference type="RuleBase" id="RU004468"/>
    </source>
</evidence>
<dbReference type="InterPro" id="IPR033132">
    <property type="entry name" value="GH_1_N_CS"/>
</dbReference>
<reference evidence="8 9" key="1">
    <citation type="journal article" date="2012" name="Genome Biol. Evol.">
        <title>Genome Sequence of the Mesophilic Thermotogales Bacterium Mesotoga prima MesG1.Ag.4.2 Reveals the Largest Thermotogales Genome To Date.</title>
        <authorList>
            <person name="Zhaxybayeva O."/>
            <person name="Swithers K.S."/>
            <person name="Foght J."/>
            <person name="Green A.G."/>
            <person name="Bruce D."/>
            <person name="Detter C."/>
            <person name="Han S."/>
            <person name="Teshima H."/>
            <person name="Han J."/>
            <person name="Woyke T."/>
            <person name="Pitluck S."/>
            <person name="Nolan M."/>
            <person name="Ivanova N."/>
            <person name="Pati A."/>
            <person name="Land M.L."/>
            <person name="Dlutek M."/>
            <person name="Doolittle W.F."/>
            <person name="Noll K.M."/>
            <person name="Nesbo C.L."/>
        </authorList>
    </citation>
    <scope>NUCLEOTIDE SEQUENCE [LARGE SCALE GENOMIC DNA]</scope>
    <source>
        <strain evidence="9">mesG1.Ag.4.2</strain>
        <strain evidence="8">MesG1.Ag.4.2</strain>
    </source>
</reference>
<dbReference type="Pfam" id="PF00232">
    <property type="entry name" value="Glyco_hydro_1"/>
    <property type="match status" value="2"/>
</dbReference>
<sequence>MLPYKGDEDMFGEDFLFGASLSGFQFEMGRNSPESIDRGSDWYAWAHDKLNIENGIVSGTFPESGPNYWTGFEEFHRLAADAGMKIIRIGLEWSRILPKPTFERWTDDLDDICNTEALEHYRGIIEDIRNRGMKVMVNLNHFSLPIWLHEPIRVNRYSDFTAGGWADPRAAEEFRKFAALCGRRLGDIVDMWSTENEPNVLATLGYRNRASGFPPSIIRPELAGVARDNLINAHLLGYEELKKETSSPVGLIYAMSWIDGEERAVDSALKAQFEFIDRIKDRTDFLGLNYYSRMVVESDEESDIGYKLLPGFGQGCKPNSLSRSGRPTSDFGWEIYPEGLYNILKTTMRRYDVPVFVTENGIADATDGLRPYYLIGHLKAVEKLIEEGFSVKGYMHWSLTDNYEWASGLGMRFGLVSVDFNDGSLTPRPSYYLLKEIIKQGSVNGFKKMLKEPYDIFDETLLIE</sequence>
<dbReference type="Proteomes" id="UP000002881">
    <property type="component" value="Chromosome"/>
</dbReference>
<keyword evidence="3 6" id="KW-0326">Glycosidase</keyword>
<dbReference type="InterPro" id="IPR001360">
    <property type="entry name" value="Glyco_hydro_1"/>
</dbReference>
<dbReference type="SUPFAM" id="SSF51445">
    <property type="entry name" value="(Trans)glycosidases"/>
    <property type="match status" value="1"/>
</dbReference>
<evidence type="ECO:0000256" key="2">
    <source>
        <dbReference type="ARBA" id="ARBA00022801"/>
    </source>
</evidence>
<dbReference type="InterPro" id="IPR018120">
    <property type="entry name" value="Glyco_hydro_1_AS"/>
</dbReference>
<dbReference type="KEGG" id="mpg:Theba_1716"/>
<evidence type="ECO:0000313" key="8">
    <source>
        <dbReference type="EMBL" id="AFK07373.1"/>
    </source>
</evidence>
<name>I2F620_9BACT</name>
<dbReference type="HOGENOM" id="CLU_001859_1_3_0"/>
<dbReference type="AlphaFoldDB" id="I2F620"/>
<dbReference type="EMBL" id="CP003532">
    <property type="protein sequence ID" value="AFK07373.1"/>
    <property type="molecule type" value="Genomic_DNA"/>
</dbReference>
<dbReference type="GeneID" id="87107491"/>
<dbReference type="Gene3D" id="3.20.20.80">
    <property type="entry name" value="Glycosidases"/>
    <property type="match status" value="1"/>
</dbReference>
<evidence type="ECO:0000256" key="3">
    <source>
        <dbReference type="ARBA" id="ARBA00023295"/>
    </source>
</evidence>
<dbReference type="GO" id="GO:0008422">
    <property type="term" value="F:beta-glucosidase activity"/>
    <property type="evidence" value="ECO:0007669"/>
    <property type="project" value="TreeGrafter"/>
</dbReference>
<dbReference type="InterPro" id="IPR053427">
    <property type="entry name" value="Beta-galactosidase"/>
</dbReference>
<evidence type="ECO:0000256" key="5">
    <source>
        <dbReference type="RuleBase" id="RU003690"/>
    </source>
</evidence>
<evidence type="ECO:0000256" key="4">
    <source>
        <dbReference type="PROSITE-ProRule" id="PRU10055"/>
    </source>
</evidence>
<protein>
    <submittedName>
        <fullName evidence="8">Beta-glucosidase/6-phospho-beta-glucosidase/beta-galactosidase</fullName>
    </submittedName>
</protein>
<dbReference type="eggNOG" id="COG2723">
    <property type="taxonomic scope" value="Bacteria"/>
</dbReference>
<dbReference type="InterPro" id="IPR017853">
    <property type="entry name" value="GH"/>
</dbReference>
<dbReference type="NCBIfam" id="NF041004">
    <property type="entry name" value="Beta_gal_BgaS"/>
    <property type="match status" value="1"/>
</dbReference>
<evidence type="ECO:0000256" key="1">
    <source>
        <dbReference type="ARBA" id="ARBA00010838"/>
    </source>
</evidence>
<dbReference type="PRINTS" id="PR00131">
    <property type="entry name" value="GLHYDRLASE1"/>
</dbReference>
<keyword evidence="9" id="KW-1185">Reference proteome</keyword>
<dbReference type="PROSITE" id="PS00653">
    <property type="entry name" value="GLYCOSYL_HYDROL_F1_2"/>
    <property type="match status" value="1"/>
</dbReference>
<proteinExistence type="inferred from homology"/>
<dbReference type="PANTHER" id="PTHR10353">
    <property type="entry name" value="GLYCOSYL HYDROLASE"/>
    <property type="match status" value="1"/>
</dbReference>
<dbReference type="PROSITE" id="PS00572">
    <property type="entry name" value="GLYCOSYL_HYDROL_F1_1"/>
    <property type="match status" value="1"/>
</dbReference>
<evidence type="ECO:0000313" key="7">
    <source>
        <dbReference type="EMBL" id="AFK07302.1"/>
    </source>
</evidence>
<evidence type="ECO:0000313" key="9">
    <source>
        <dbReference type="Proteomes" id="UP000002881"/>
    </source>
</evidence>
<comment type="similarity">
    <text evidence="1 5">Belongs to the glycosyl hydrolase 1 family.</text>
</comment>
<gene>
    <name evidence="7" type="ORF">Theba_1639</name>
    <name evidence="8" type="ORF">Theba_1716</name>
</gene>
<dbReference type="RefSeq" id="WP_014731199.1">
    <property type="nucleotide sequence ID" value="NC_017934.1"/>
</dbReference>
<dbReference type="PANTHER" id="PTHR10353:SF209">
    <property type="entry name" value="GALACTOLIPID GALACTOSYLTRANSFERASE SFR2, CHLOROPLASTIC"/>
    <property type="match status" value="1"/>
</dbReference>
<accession>I2F620</accession>
<dbReference type="EMBL" id="CP003532">
    <property type="protein sequence ID" value="AFK07302.1"/>
    <property type="molecule type" value="Genomic_DNA"/>
</dbReference>
<organism evidence="8 9">
    <name type="scientific">Mesotoga prima MesG1.Ag.4.2</name>
    <dbReference type="NCBI Taxonomy" id="660470"/>
    <lineage>
        <taxon>Bacteria</taxon>
        <taxon>Thermotogati</taxon>
        <taxon>Thermotogota</taxon>
        <taxon>Thermotogae</taxon>
        <taxon>Kosmotogales</taxon>
        <taxon>Kosmotogaceae</taxon>
        <taxon>Mesotoga</taxon>
    </lineage>
</organism>
<keyword evidence="2 6" id="KW-0378">Hydrolase</keyword>
<dbReference type="KEGG" id="mpg:Theba_1639"/>
<dbReference type="GO" id="GO:0005975">
    <property type="term" value="P:carbohydrate metabolic process"/>
    <property type="evidence" value="ECO:0007669"/>
    <property type="project" value="InterPro"/>
</dbReference>
<feature type="active site" description="Nucleophile" evidence="4">
    <location>
        <position position="359"/>
    </location>
</feature>